<dbReference type="Proteomes" id="UP000294299">
    <property type="component" value="Chromosome NFRAN"/>
</dbReference>
<sequence length="133" mass="15903">MKYLNNISNIKLFEFEWYLRDYFFRSNSNNSGEISMVFEIEDIVKTIGEKYFRYKTWTDLEIRDTLLKVLPILQKKGLLDSKLDADTVQLRSKLERRQCSDCYYVNCLGSEEAKKCLRCSSEKLVEFPTRIKR</sequence>
<dbReference type="AlphaFoldDB" id="A0A484IG46"/>
<protein>
    <submittedName>
        <fullName evidence="1">Uncharacterized protein</fullName>
    </submittedName>
</protein>
<evidence type="ECO:0000313" key="2">
    <source>
        <dbReference type="Proteomes" id="UP000294299"/>
    </source>
</evidence>
<proteinExistence type="predicted"/>
<organism evidence="1 2">
    <name type="scientific">Candidatus Nitrosocosmicus franklandianus</name>
    <dbReference type="NCBI Taxonomy" id="1798806"/>
    <lineage>
        <taxon>Archaea</taxon>
        <taxon>Nitrososphaerota</taxon>
        <taxon>Nitrososphaeria</taxon>
        <taxon>Nitrososphaerales</taxon>
        <taxon>Nitrososphaeraceae</taxon>
        <taxon>Candidatus Nitrosocosmicus</taxon>
    </lineage>
</organism>
<gene>
    <name evidence="1" type="ORF">NFRAN_2817</name>
</gene>
<evidence type="ECO:0000313" key="1">
    <source>
        <dbReference type="EMBL" id="VFJ15140.1"/>
    </source>
</evidence>
<reference evidence="1 2" key="1">
    <citation type="submission" date="2019-02" db="EMBL/GenBank/DDBJ databases">
        <authorList>
            <person name="Lehtovirta-Morley E L."/>
        </authorList>
    </citation>
    <scope>NUCLEOTIDE SEQUENCE [LARGE SCALE GENOMIC DNA]</scope>
    <source>
        <strain evidence="1">NFRAN1</strain>
    </source>
</reference>
<name>A0A484IG46_9ARCH</name>
<dbReference type="KEGG" id="nfn:NFRAN_2817"/>
<dbReference type="EMBL" id="LR216287">
    <property type="protein sequence ID" value="VFJ15140.1"/>
    <property type="molecule type" value="Genomic_DNA"/>
</dbReference>
<keyword evidence="2" id="KW-1185">Reference proteome</keyword>
<accession>A0A484IG46</accession>